<dbReference type="Proteomes" id="UP001296969">
    <property type="component" value="Unassembled WGS sequence"/>
</dbReference>
<keyword evidence="4" id="KW-1185">Reference proteome</keyword>
<comment type="caution">
    <text evidence="2">The sequence shown here is derived from an EMBL/GenBank/DDBJ whole genome shotgun (WGS) entry which is preliminary data.</text>
</comment>
<name>A0A9D7ALK6_9GAMM</name>
<dbReference type="InterPro" id="IPR057902">
    <property type="entry name" value="N_peptide"/>
</dbReference>
<evidence type="ECO:0000313" key="4">
    <source>
        <dbReference type="Proteomes" id="UP001296969"/>
    </source>
</evidence>
<dbReference type="Proteomes" id="UP000807542">
    <property type="component" value="Unassembled WGS sequence"/>
</dbReference>
<dbReference type="Pfam" id="PF25694">
    <property type="entry name" value="N_peptide"/>
    <property type="match status" value="1"/>
</dbReference>
<dbReference type="AlphaFoldDB" id="A0A9D7ALK6"/>
<sequence>MQKITVKPASKNSKTARFKARGELMAKRKADAELAVKIDRAFKKLSTGCSERTQKAINLPSVKEPETTGSICIPDVAMYQAGHRKVRKNATHITR</sequence>
<dbReference type="EMBL" id="JADRCP010000018">
    <property type="protein sequence ID" value="MBK5178496.1"/>
    <property type="molecule type" value="Genomic_DNA"/>
</dbReference>
<protein>
    <submittedName>
        <fullName evidence="2">Uncharacterized protein</fullName>
    </submittedName>
</protein>
<organism evidence="2 3">
    <name type="scientific">Limnobaculum xujianqingii</name>
    <dbReference type="NCBI Taxonomy" id="2738837"/>
    <lineage>
        <taxon>Bacteria</taxon>
        <taxon>Pseudomonadati</taxon>
        <taxon>Pseudomonadota</taxon>
        <taxon>Gammaproteobacteria</taxon>
        <taxon>Enterobacterales</taxon>
        <taxon>Budviciaceae</taxon>
        <taxon>Limnobaculum</taxon>
    </lineage>
</organism>
<dbReference type="RefSeq" id="WP_228399525.1">
    <property type="nucleotide sequence ID" value="NZ_JADRCP010000018.1"/>
</dbReference>
<proteinExistence type="predicted"/>
<accession>A0A9D7ALK6</accession>
<evidence type="ECO:0000313" key="1">
    <source>
        <dbReference type="EMBL" id="MBK5075186.1"/>
    </source>
</evidence>
<evidence type="ECO:0000313" key="2">
    <source>
        <dbReference type="EMBL" id="MBK5178496.1"/>
    </source>
</evidence>
<reference evidence="2 4" key="1">
    <citation type="submission" date="2020-11" db="EMBL/GenBank/DDBJ databases">
        <title>Insectihabitans protaetiae gen. nov. sp. nov. and Insectihabitans allomyrinae sp. nov., isolated from larvae of Protaetia brevitarsis seulensis and Allomyrina dichotoma, respectively.</title>
        <authorList>
            <person name="Lee S.D."/>
            <person name="Byeon Y.-S."/>
            <person name="Kim S.-M."/>
            <person name="Yang H.L."/>
            <person name="Kim I.S."/>
        </authorList>
    </citation>
    <scope>NUCLEOTIDE SEQUENCE</scope>
    <source>
        <strain evidence="2">CWB-B4</strain>
        <strain evidence="1 4">CWB-B43</strain>
    </source>
</reference>
<dbReference type="EMBL" id="JADRCQ010000018">
    <property type="protein sequence ID" value="MBK5075186.1"/>
    <property type="molecule type" value="Genomic_DNA"/>
</dbReference>
<evidence type="ECO:0000313" key="3">
    <source>
        <dbReference type="Proteomes" id="UP000807542"/>
    </source>
</evidence>
<gene>
    <name evidence="2" type="ORF">I2492_19495</name>
    <name evidence="1" type="ORF">I2493_19490</name>
</gene>